<organism evidence="1 2">
    <name type="scientific">Portunus trituberculatus</name>
    <name type="common">Swimming crab</name>
    <name type="synonym">Neptunus trituberculatus</name>
    <dbReference type="NCBI Taxonomy" id="210409"/>
    <lineage>
        <taxon>Eukaryota</taxon>
        <taxon>Metazoa</taxon>
        <taxon>Ecdysozoa</taxon>
        <taxon>Arthropoda</taxon>
        <taxon>Crustacea</taxon>
        <taxon>Multicrustacea</taxon>
        <taxon>Malacostraca</taxon>
        <taxon>Eumalacostraca</taxon>
        <taxon>Eucarida</taxon>
        <taxon>Decapoda</taxon>
        <taxon>Pleocyemata</taxon>
        <taxon>Brachyura</taxon>
        <taxon>Eubrachyura</taxon>
        <taxon>Portunoidea</taxon>
        <taxon>Portunidae</taxon>
        <taxon>Portuninae</taxon>
        <taxon>Portunus</taxon>
    </lineage>
</organism>
<dbReference type="AlphaFoldDB" id="A0A5B7EQN3"/>
<protein>
    <submittedName>
        <fullName evidence="1">Uncharacterized protein</fullName>
    </submittedName>
</protein>
<evidence type="ECO:0000313" key="2">
    <source>
        <dbReference type="Proteomes" id="UP000324222"/>
    </source>
</evidence>
<evidence type="ECO:0000313" key="1">
    <source>
        <dbReference type="EMBL" id="MPC34684.1"/>
    </source>
</evidence>
<gene>
    <name evidence="1" type="ORF">E2C01_028082</name>
</gene>
<name>A0A5B7EQN3_PORTR</name>
<reference evidence="1 2" key="1">
    <citation type="submission" date="2019-05" db="EMBL/GenBank/DDBJ databases">
        <title>Another draft genome of Portunus trituberculatus and its Hox gene families provides insights of decapod evolution.</title>
        <authorList>
            <person name="Jeong J.-H."/>
            <person name="Song I."/>
            <person name="Kim S."/>
            <person name="Choi T."/>
            <person name="Kim D."/>
            <person name="Ryu S."/>
            <person name="Kim W."/>
        </authorList>
    </citation>
    <scope>NUCLEOTIDE SEQUENCE [LARGE SCALE GENOMIC DNA]</scope>
    <source>
        <tissue evidence="1">Muscle</tissue>
    </source>
</reference>
<keyword evidence="2" id="KW-1185">Reference proteome</keyword>
<proteinExistence type="predicted"/>
<accession>A0A5B7EQN3</accession>
<comment type="caution">
    <text evidence="1">The sequence shown here is derived from an EMBL/GenBank/DDBJ whole genome shotgun (WGS) entry which is preliminary data.</text>
</comment>
<dbReference type="EMBL" id="VSRR010003105">
    <property type="protein sequence ID" value="MPC34684.1"/>
    <property type="molecule type" value="Genomic_DNA"/>
</dbReference>
<dbReference type="Proteomes" id="UP000324222">
    <property type="component" value="Unassembled WGS sequence"/>
</dbReference>
<sequence>MMLSGYRIIAQQFPSFPRSSRSVAYVRVAYCESSPLIRLCKTQTSHMSGAGRAGRLRCTVAASSHIVHQVTFNTRRARRGGQTRYRDEIWSDFKQYLPYTGNGDELRSPAELLECFSGAALMSDAGVTGEPLRPPPHVVLGE</sequence>